<name>A0A4R2R3Z7_9PSEU</name>
<dbReference type="AlphaFoldDB" id="A0A4R2R3Z7"/>
<dbReference type="RefSeq" id="WP_132875785.1">
    <property type="nucleotide sequence ID" value="NZ_SLXQ01000001.1"/>
</dbReference>
<reference evidence="2 3" key="1">
    <citation type="submission" date="2019-03" db="EMBL/GenBank/DDBJ databases">
        <title>Genomic Encyclopedia of Type Strains, Phase IV (KMG-IV): sequencing the most valuable type-strain genomes for metagenomic binning, comparative biology and taxonomic classification.</title>
        <authorList>
            <person name="Goeker M."/>
        </authorList>
    </citation>
    <scope>NUCLEOTIDE SEQUENCE [LARGE SCALE GENOMIC DNA]</scope>
    <source>
        <strain evidence="2 3">DSM 45765</strain>
    </source>
</reference>
<accession>A0A4R2R3Z7</accession>
<dbReference type="OrthoDB" id="154293at2"/>
<dbReference type="InterPro" id="IPR017517">
    <property type="entry name" value="Maleyloyr_isom"/>
</dbReference>
<dbReference type="Proteomes" id="UP000294911">
    <property type="component" value="Unassembled WGS sequence"/>
</dbReference>
<dbReference type="InterPro" id="IPR034660">
    <property type="entry name" value="DinB/YfiT-like"/>
</dbReference>
<feature type="domain" description="Mycothiol-dependent maleylpyruvate isomerase metal-binding" evidence="1">
    <location>
        <begin position="18"/>
        <end position="158"/>
    </location>
</feature>
<proteinExistence type="predicted"/>
<protein>
    <submittedName>
        <fullName evidence="2">Uncharacterized protein (TIGR03083 family)</fullName>
    </submittedName>
</protein>
<dbReference type="InterPro" id="IPR024344">
    <property type="entry name" value="MDMPI_metal-binding"/>
</dbReference>
<dbReference type="EMBL" id="SLXQ01000001">
    <property type="protein sequence ID" value="TCP57293.1"/>
    <property type="molecule type" value="Genomic_DNA"/>
</dbReference>
<evidence type="ECO:0000259" key="1">
    <source>
        <dbReference type="Pfam" id="PF11716"/>
    </source>
</evidence>
<dbReference type="GO" id="GO:0046872">
    <property type="term" value="F:metal ion binding"/>
    <property type="evidence" value="ECO:0007669"/>
    <property type="project" value="InterPro"/>
</dbReference>
<dbReference type="NCBIfam" id="TIGR03083">
    <property type="entry name" value="maleylpyruvate isomerase family mycothiol-dependent enzyme"/>
    <property type="match status" value="1"/>
</dbReference>
<keyword evidence="3" id="KW-1185">Reference proteome</keyword>
<gene>
    <name evidence="2" type="ORF">EV191_1011247</name>
</gene>
<dbReference type="Gene3D" id="1.20.120.450">
    <property type="entry name" value="dinb family like domain"/>
    <property type="match status" value="1"/>
</dbReference>
<dbReference type="Pfam" id="PF11716">
    <property type="entry name" value="MDMPI_N"/>
    <property type="match status" value="1"/>
</dbReference>
<evidence type="ECO:0000313" key="2">
    <source>
        <dbReference type="EMBL" id="TCP57293.1"/>
    </source>
</evidence>
<evidence type="ECO:0000313" key="3">
    <source>
        <dbReference type="Proteomes" id="UP000294911"/>
    </source>
</evidence>
<sequence length="278" mass="30620">MDDLSWLGEPIDARGLFATERARLVDYLRTLDDADWQRPVTSRWTVRDVVAHVLGDDYGRIARDRDGHFGGGGPQTGEDLASFIHRQNQDWVDATQRISARALVDTLELSGAWISQLFLESDQFAPSLGVSWAGVDPAPRWLDCARELTEYWVHRQQVREATGAQVDTDPTLLGPVLDTFFRALPITLAKQRAVRGSRVRVTVADIPAAEWTVTATDAGWSLVPGVAGQVVAEVQFDADTAWRMATRAIEPATTRERARASGDSSIIGALCELVAIVR</sequence>
<organism evidence="2 3">
    <name type="scientific">Tamaricihabitans halophyticus</name>
    <dbReference type="NCBI Taxonomy" id="1262583"/>
    <lineage>
        <taxon>Bacteria</taxon>
        <taxon>Bacillati</taxon>
        <taxon>Actinomycetota</taxon>
        <taxon>Actinomycetes</taxon>
        <taxon>Pseudonocardiales</taxon>
        <taxon>Pseudonocardiaceae</taxon>
        <taxon>Tamaricihabitans</taxon>
    </lineage>
</organism>
<comment type="caution">
    <text evidence="2">The sequence shown here is derived from an EMBL/GenBank/DDBJ whole genome shotgun (WGS) entry which is preliminary data.</text>
</comment>
<dbReference type="SUPFAM" id="SSF109854">
    <property type="entry name" value="DinB/YfiT-like putative metalloenzymes"/>
    <property type="match status" value="1"/>
</dbReference>